<gene>
    <name evidence="2" type="primary">rmlD_6</name>
    <name evidence="2" type="ORF">SDC9_19220</name>
</gene>
<dbReference type="GO" id="GO:0019305">
    <property type="term" value="P:dTDP-rhamnose biosynthetic process"/>
    <property type="evidence" value="ECO:0007669"/>
    <property type="project" value="TreeGrafter"/>
</dbReference>
<feature type="domain" description="RmlD-like substrate binding" evidence="1">
    <location>
        <begin position="13"/>
        <end position="294"/>
    </location>
</feature>
<dbReference type="AlphaFoldDB" id="A0A644U358"/>
<evidence type="ECO:0000313" key="2">
    <source>
        <dbReference type="EMBL" id="MPL73420.1"/>
    </source>
</evidence>
<protein>
    <submittedName>
        <fullName evidence="2">dTDP-4-dehydrorhamnose reductase</fullName>
        <ecNumber evidence="2">1.1.1.133</ecNumber>
    </submittedName>
</protein>
<proteinExistence type="predicted"/>
<evidence type="ECO:0000259" key="1">
    <source>
        <dbReference type="Pfam" id="PF04321"/>
    </source>
</evidence>
<dbReference type="PANTHER" id="PTHR10491">
    <property type="entry name" value="DTDP-4-DEHYDRORHAMNOSE REDUCTASE"/>
    <property type="match status" value="1"/>
</dbReference>
<dbReference type="InterPro" id="IPR005913">
    <property type="entry name" value="dTDP_dehydrorham_reduct"/>
</dbReference>
<keyword evidence="2" id="KW-0560">Oxidoreductase</keyword>
<dbReference type="SUPFAM" id="SSF51735">
    <property type="entry name" value="NAD(P)-binding Rossmann-fold domains"/>
    <property type="match status" value="1"/>
</dbReference>
<comment type="caution">
    <text evidence="2">The sequence shown here is derived from an EMBL/GenBank/DDBJ whole genome shotgun (WGS) entry which is preliminary data.</text>
</comment>
<dbReference type="NCBIfam" id="TIGR01214">
    <property type="entry name" value="rmlD"/>
    <property type="match status" value="1"/>
</dbReference>
<dbReference type="CDD" id="cd05254">
    <property type="entry name" value="dTDP_HR_like_SDR_e"/>
    <property type="match status" value="1"/>
</dbReference>
<dbReference type="InterPro" id="IPR029903">
    <property type="entry name" value="RmlD-like-bd"/>
</dbReference>
<dbReference type="EC" id="1.1.1.133" evidence="2"/>
<dbReference type="GO" id="GO:0005829">
    <property type="term" value="C:cytosol"/>
    <property type="evidence" value="ECO:0007669"/>
    <property type="project" value="TreeGrafter"/>
</dbReference>
<dbReference type="PANTHER" id="PTHR10491:SF4">
    <property type="entry name" value="METHIONINE ADENOSYLTRANSFERASE 2 SUBUNIT BETA"/>
    <property type="match status" value="1"/>
</dbReference>
<dbReference type="InterPro" id="IPR036291">
    <property type="entry name" value="NAD(P)-bd_dom_sf"/>
</dbReference>
<dbReference type="GO" id="GO:0008831">
    <property type="term" value="F:dTDP-4-dehydrorhamnose reductase activity"/>
    <property type="evidence" value="ECO:0007669"/>
    <property type="project" value="UniProtKB-EC"/>
</dbReference>
<organism evidence="2">
    <name type="scientific">bioreactor metagenome</name>
    <dbReference type="NCBI Taxonomy" id="1076179"/>
    <lineage>
        <taxon>unclassified sequences</taxon>
        <taxon>metagenomes</taxon>
        <taxon>ecological metagenomes</taxon>
    </lineage>
</organism>
<accession>A0A644U358</accession>
<dbReference type="Pfam" id="PF04321">
    <property type="entry name" value="RmlD_sub_bind"/>
    <property type="match status" value="1"/>
</dbReference>
<dbReference type="Gene3D" id="3.90.25.10">
    <property type="entry name" value="UDP-galactose 4-epimerase, domain 1"/>
    <property type="match status" value="1"/>
</dbReference>
<sequence>MRELVQDKKNMKEILVTGADGQLGSCLKEIHSNYPEYVFHFTDYKELDICSQESISNFLDTHNIFAIINCAAYTAVDKAETEEEKAFNLNADAPKLLSIEASKRNIHLIHISTDYVFDNSNNTPISPINKATSPKSVYGKTKLEGEKFIQEFANSYTIIRTAWLYSEYGNNFVKTMIRLGKEKESLNVVYDQIGSPTYAKDLAKVIMQAIIKSNSSTKEILHYSNEGVCSWYDFAKKIMELNGLSCKVNPILSKDYPAPAERPVYSVLDKDSTKKYLNISIPHWEDSLKECLVALNNK</sequence>
<reference evidence="2" key="1">
    <citation type="submission" date="2019-08" db="EMBL/GenBank/DDBJ databases">
        <authorList>
            <person name="Kucharzyk K."/>
            <person name="Murdoch R.W."/>
            <person name="Higgins S."/>
            <person name="Loffler F."/>
        </authorList>
    </citation>
    <scope>NUCLEOTIDE SEQUENCE</scope>
</reference>
<dbReference type="Gene3D" id="3.40.50.720">
    <property type="entry name" value="NAD(P)-binding Rossmann-like Domain"/>
    <property type="match status" value="1"/>
</dbReference>
<name>A0A644U358_9ZZZZ</name>
<dbReference type="EMBL" id="VSSQ01000072">
    <property type="protein sequence ID" value="MPL73420.1"/>
    <property type="molecule type" value="Genomic_DNA"/>
</dbReference>